<accession>A0AAN9LYR4</accession>
<dbReference type="AlphaFoldDB" id="A0AAN9LYR4"/>
<feature type="region of interest" description="Disordered" evidence="2">
    <location>
        <begin position="377"/>
        <end position="411"/>
    </location>
</feature>
<dbReference type="EMBL" id="JAYMYR010000009">
    <property type="protein sequence ID" value="KAK7342984.1"/>
    <property type="molecule type" value="Genomic_DNA"/>
</dbReference>
<keyword evidence="4" id="KW-1185">Reference proteome</keyword>
<name>A0AAN9LYR4_PHACN</name>
<comment type="caution">
    <text evidence="3">The sequence shown here is derived from an EMBL/GenBank/DDBJ whole genome shotgun (WGS) entry which is preliminary data.</text>
</comment>
<feature type="compositionally biased region" description="Low complexity" evidence="2">
    <location>
        <begin position="11"/>
        <end position="30"/>
    </location>
</feature>
<keyword evidence="1" id="KW-0175">Coiled coil</keyword>
<gene>
    <name evidence="3" type="ORF">VNO80_25944</name>
</gene>
<evidence type="ECO:0000256" key="1">
    <source>
        <dbReference type="SAM" id="Coils"/>
    </source>
</evidence>
<evidence type="ECO:0000313" key="4">
    <source>
        <dbReference type="Proteomes" id="UP001374584"/>
    </source>
</evidence>
<feature type="coiled-coil region" evidence="1">
    <location>
        <begin position="286"/>
        <end position="313"/>
    </location>
</feature>
<proteinExistence type="predicted"/>
<feature type="compositionally biased region" description="Polar residues" evidence="2">
    <location>
        <begin position="390"/>
        <end position="411"/>
    </location>
</feature>
<dbReference type="PANTHER" id="PTHR34466">
    <property type="entry name" value="OS11G0129800 PROTEIN"/>
    <property type="match status" value="1"/>
</dbReference>
<evidence type="ECO:0000256" key="2">
    <source>
        <dbReference type="SAM" id="MobiDB-lite"/>
    </source>
</evidence>
<reference evidence="3 4" key="1">
    <citation type="submission" date="2024-01" db="EMBL/GenBank/DDBJ databases">
        <title>The genomes of 5 underutilized Papilionoideae crops provide insights into root nodulation and disease resistanc.</title>
        <authorList>
            <person name="Jiang F."/>
        </authorList>
    </citation>
    <scope>NUCLEOTIDE SEQUENCE [LARGE SCALE GENOMIC DNA]</scope>
    <source>
        <strain evidence="3">JINMINGXINNONG_FW02</strain>
        <tissue evidence="3">Leaves</tissue>
    </source>
</reference>
<evidence type="ECO:0000313" key="3">
    <source>
        <dbReference type="EMBL" id="KAK7342984.1"/>
    </source>
</evidence>
<feature type="compositionally biased region" description="Low complexity" evidence="2">
    <location>
        <begin position="75"/>
        <end position="88"/>
    </location>
</feature>
<dbReference type="PANTHER" id="PTHR34466:SF3">
    <property type="entry name" value="OS11G0129800 PROTEIN"/>
    <property type="match status" value="1"/>
</dbReference>
<protein>
    <submittedName>
        <fullName evidence="3">Uncharacterized protein</fullName>
    </submittedName>
</protein>
<feature type="region of interest" description="Disordered" evidence="2">
    <location>
        <begin position="67"/>
        <end position="128"/>
    </location>
</feature>
<sequence>MAVSAFKSSSRRGTQSSASSNASSSSGRSSTRAPNPTRRSRSVSAFARGSSDISIEFLNKRDNPLFDETQSAKIVSETSTARAAARSAEPVRRESGRALSRAESGRRTRSVSQSPVTSRHLNYSTSESEVECKEGNGLKLVWRNRKGDLVGRSENVVTDQVKDLNTWSRRHSSVEVSDCFTATLPGLQTQTCDDEASTASSGFGSDEKTIKAVFEQTKSVQGDLPEANDIYETVRSEVRRAISEIQFELESAIRKRNVTTISVSNVADIPPDLVNPGAVELVLEIRKEYAKKHEESQQRTRNLRAELAVEEHRERELDRILREVLPYPTTPIVQKSRTARKSSSFERRRMSKRLAEDAKAYFDECVSLSTFDSSDFSSQEDPSLNFVGPPTSSASRVSLTEESGTRGQSMNTHYGISQSPANMDTVGAFHGQVSSTPDNTETGSKPCFSFSQKPSETSAIQQDIHQYIKKFEKKVLKSSTTRSNYWDPLEYSFQSSSESLLIDRVLLKSRIESGNLLLCGGGNKLLSKFYGTGI</sequence>
<organism evidence="3 4">
    <name type="scientific">Phaseolus coccineus</name>
    <name type="common">Scarlet runner bean</name>
    <name type="synonym">Phaseolus multiflorus</name>
    <dbReference type="NCBI Taxonomy" id="3886"/>
    <lineage>
        <taxon>Eukaryota</taxon>
        <taxon>Viridiplantae</taxon>
        <taxon>Streptophyta</taxon>
        <taxon>Embryophyta</taxon>
        <taxon>Tracheophyta</taxon>
        <taxon>Spermatophyta</taxon>
        <taxon>Magnoliopsida</taxon>
        <taxon>eudicotyledons</taxon>
        <taxon>Gunneridae</taxon>
        <taxon>Pentapetalae</taxon>
        <taxon>rosids</taxon>
        <taxon>fabids</taxon>
        <taxon>Fabales</taxon>
        <taxon>Fabaceae</taxon>
        <taxon>Papilionoideae</taxon>
        <taxon>50 kb inversion clade</taxon>
        <taxon>NPAAA clade</taxon>
        <taxon>indigoferoid/millettioid clade</taxon>
        <taxon>Phaseoleae</taxon>
        <taxon>Phaseolus</taxon>
    </lineage>
</organism>
<dbReference type="Proteomes" id="UP001374584">
    <property type="component" value="Unassembled WGS sequence"/>
</dbReference>
<feature type="region of interest" description="Disordered" evidence="2">
    <location>
        <begin position="1"/>
        <end position="47"/>
    </location>
</feature>
<feature type="compositionally biased region" description="Polar residues" evidence="2">
    <location>
        <begin position="110"/>
        <end position="127"/>
    </location>
</feature>